<dbReference type="InterPro" id="IPR036388">
    <property type="entry name" value="WH-like_DNA-bd_sf"/>
</dbReference>
<dbReference type="InterPro" id="IPR036390">
    <property type="entry name" value="WH_DNA-bd_sf"/>
</dbReference>
<comment type="caution">
    <text evidence="2">The sequence shown here is derived from an EMBL/GenBank/DDBJ whole genome shotgun (WGS) entry which is preliminary data.</text>
</comment>
<dbReference type="SUPFAM" id="SSF46785">
    <property type="entry name" value="Winged helix' DNA-binding domain"/>
    <property type="match status" value="1"/>
</dbReference>
<dbReference type="InterPro" id="IPR000835">
    <property type="entry name" value="HTH_MarR-typ"/>
</dbReference>
<feature type="domain" description="HTH marR-type" evidence="1">
    <location>
        <begin position="92"/>
        <end position="130"/>
    </location>
</feature>
<dbReference type="Pfam" id="PF12802">
    <property type="entry name" value="MarR_2"/>
    <property type="match status" value="1"/>
</dbReference>
<reference evidence="2 3" key="1">
    <citation type="submission" date="2019-10" db="EMBL/GenBank/DDBJ databases">
        <title>Nocardia macrotermitis sp. nov. and Nocardia aurantia sp. nov., isolated from the gut of fungus growing-termite Macrotermes natalensis.</title>
        <authorList>
            <person name="Benndorf R."/>
            <person name="Schwitalla J."/>
            <person name="Martin K."/>
            <person name="De Beer W."/>
            <person name="Kaster A.-K."/>
            <person name="Vollmers J."/>
            <person name="Poulsen M."/>
            <person name="Beemelmanns C."/>
        </authorList>
    </citation>
    <scope>NUCLEOTIDE SEQUENCE [LARGE SCALE GENOMIC DNA]</scope>
    <source>
        <strain evidence="2 3">RB56</strain>
    </source>
</reference>
<sequence length="185" mass="20131">MFAGTGVERARVSPVMPLWFAGSQAARRTELHRRPMYRSRYSSLVDGIQLLRLGRRLSELGREHVREPGDIELTSAEQEVMAAVITLSDAGIGDIVRETGFSQSHVSALVAAMRERGLLTTGADPADRRRTRVHAAEHVVRGMNRRGARAVDATLTATLGDPARASRAAALLDELAPLLLSQPDD</sequence>
<accession>A0A7K0DQ27</accession>
<evidence type="ECO:0000313" key="3">
    <source>
        <dbReference type="Proteomes" id="UP000431401"/>
    </source>
</evidence>
<proteinExistence type="predicted"/>
<evidence type="ECO:0000313" key="2">
    <source>
        <dbReference type="EMBL" id="MQY27688.1"/>
    </source>
</evidence>
<gene>
    <name evidence="2" type="ORF">NRB56_32710</name>
</gene>
<dbReference type="EMBL" id="WEGI01000006">
    <property type="protein sequence ID" value="MQY27688.1"/>
    <property type="molecule type" value="Genomic_DNA"/>
</dbReference>
<name>A0A7K0DQ27_9NOCA</name>
<dbReference type="AlphaFoldDB" id="A0A7K0DQ27"/>
<dbReference type="Gene3D" id="1.10.10.10">
    <property type="entry name" value="Winged helix-like DNA-binding domain superfamily/Winged helix DNA-binding domain"/>
    <property type="match status" value="1"/>
</dbReference>
<dbReference type="GO" id="GO:0003700">
    <property type="term" value="F:DNA-binding transcription factor activity"/>
    <property type="evidence" value="ECO:0007669"/>
    <property type="project" value="InterPro"/>
</dbReference>
<protein>
    <recommendedName>
        <fullName evidence="1">HTH marR-type domain-containing protein</fullName>
    </recommendedName>
</protein>
<organism evidence="2 3">
    <name type="scientific">Nocardia aurantia</name>
    <dbReference type="NCBI Taxonomy" id="2585199"/>
    <lineage>
        <taxon>Bacteria</taxon>
        <taxon>Bacillati</taxon>
        <taxon>Actinomycetota</taxon>
        <taxon>Actinomycetes</taxon>
        <taxon>Mycobacteriales</taxon>
        <taxon>Nocardiaceae</taxon>
        <taxon>Nocardia</taxon>
    </lineage>
</organism>
<dbReference type="Proteomes" id="UP000431401">
    <property type="component" value="Unassembled WGS sequence"/>
</dbReference>
<keyword evidence="3" id="KW-1185">Reference proteome</keyword>
<evidence type="ECO:0000259" key="1">
    <source>
        <dbReference type="Pfam" id="PF12802"/>
    </source>
</evidence>